<dbReference type="KEGG" id="ztr:MYCGRDRAFT_108070"/>
<dbReference type="GO" id="GO:0016020">
    <property type="term" value="C:membrane"/>
    <property type="evidence" value="ECO:0007669"/>
    <property type="project" value="UniProtKB-SubCell"/>
</dbReference>
<feature type="domain" description="RING-CH-type" evidence="9">
    <location>
        <begin position="83"/>
        <end position="157"/>
    </location>
</feature>
<keyword evidence="5" id="KW-0862">Zinc</keyword>
<proteinExistence type="predicted"/>
<evidence type="ECO:0000256" key="8">
    <source>
        <dbReference type="SAM" id="MobiDB-lite"/>
    </source>
</evidence>
<keyword evidence="3" id="KW-0479">Metal-binding</keyword>
<feature type="compositionally biased region" description="Low complexity" evidence="8">
    <location>
        <begin position="407"/>
        <end position="416"/>
    </location>
</feature>
<name>F9X2Z2_ZYMTI</name>
<dbReference type="Gene3D" id="3.30.40.10">
    <property type="entry name" value="Zinc/RING finger domain, C3HC4 (zinc finger)"/>
    <property type="match status" value="1"/>
</dbReference>
<evidence type="ECO:0000313" key="10">
    <source>
        <dbReference type="EMBL" id="EGP89923.1"/>
    </source>
</evidence>
<evidence type="ECO:0000313" key="11">
    <source>
        <dbReference type="Proteomes" id="UP000008062"/>
    </source>
</evidence>
<dbReference type="InterPro" id="IPR013083">
    <property type="entry name" value="Znf_RING/FYVE/PHD"/>
</dbReference>
<feature type="compositionally biased region" description="Low complexity" evidence="8">
    <location>
        <begin position="15"/>
        <end position="44"/>
    </location>
</feature>
<keyword evidence="11" id="KW-1185">Reference proteome</keyword>
<feature type="region of interest" description="Disordered" evidence="8">
    <location>
        <begin position="397"/>
        <end position="416"/>
    </location>
</feature>
<dbReference type="InterPro" id="IPR011016">
    <property type="entry name" value="Znf_RING-CH"/>
</dbReference>
<dbReference type="SUPFAM" id="SSF57850">
    <property type="entry name" value="RING/U-box"/>
    <property type="match status" value="1"/>
</dbReference>
<feature type="region of interest" description="Disordered" evidence="8">
    <location>
        <begin position="1"/>
        <end position="69"/>
    </location>
</feature>
<comment type="subcellular location">
    <subcellularLocation>
        <location evidence="1">Membrane</location>
        <topology evidence="1">Multi-pass membrane protein</topology>
    </subcellularLocation>
</comment>
<organism evidence="10 11">
    <name type="scientific">Zymoseptoria tritici (strain CBS 115943 / IPO323)</name>
    <name type="common">Speckled leaf blotch fungus</name>
    <name type="synonym">Septoria tritici</name>
    <dbReference type="NCBI Taxonomy" id="336722"/>
    <lineage>
        <taxon>Eukaryota</taxon>
        <taxon>Fungi</taxon>
        <taxon>Dikarya</taxon>
        <taxon>Ascomycota</taxon>
        <taxon>Pezizomycotina</taxon>
        <taxon>Dothideomycetes</taxon>
        <taxon>Dothideomycetidae</taxon>
        <taxon>Mycosphaerellales</taxon>
        <taxon>Mycosphaerellaceae</taxon>
        <taxon>Zymoseptoria</taxon>
    </lineage>
</organism>
<protein>
    <recommendedName>
        <fullName evidence="9">RING-CH-type domain-containing protein</fullName>
    </recommendedName>
</protein>
<dbReference type="eggNOG" id="KOG3053">
    <property type="taxonomic scope" value="Eukaryota"/>
</dbReference>
<evidence type="ECO:0000256" key="1">
    <source>
        <dbReference type="ARBA" id="ARBA00004141"/>
    </source>
</evidence>
<dbReference type="PANTHER" id="PTHR46283">
    <property type="entry name" value="E3 UBIQUITIN-PROTEIN LIGASE MARCH5"/>
    <property type="match status" value="1"/>
</dbReference>
<evidence type="ECO:0000256" key="3">
    <source>
        <dbReference type="ARBA" id="ARBA00022723"/>
    </source>
</evidence>
<dbReference type="AlphaFoldDB" id="F9X2Z2"/>
<dbReference type="OMA" id="DFDLWPP"/>
<feature type="compositionally biased region" description="Low complexity" evidence="8">
    <location>
        <begin position="447"/>
        <end position="463"/>
    </location>
</feature>
<dbReference type="InParanoid" id="F9X2Z2"/>
<dbReference type="RefSeq" id="XP_003854947.1">
    <property type="nucleotide sequence ID" value="XM_003854899.1"/>
</dbReference>
<dbReference type="EMBL" id="CM001197">
    <property type="protein sequence ID" value="EGP89923.1"/>
    <property type="molecule type" value="Genomic_DNA"/>
</dbReference>
<feature type="region of interest" description="Disordered" evidence="8">
    <location>
        <begin position="339"/>
        <end position="365"/>
    </location>
</feature>
<feature type="compositionally biased region" description="Low complexity" evidence="8">
    <location>
        <begin position="342"/>
        <end position="363"/>
    </location>
</feature>
<sequence length="604" mass="66399">MASLPARQPSQSRRPATSEQPSQSPASASSQAAGSSQSHASSSPVRARSGDSQTIFVHKPDEEDIQIEQELELGSQQAPQAQEEEEDEKRCWICFSDQSEDTPTTSPWRDPCPCALVAHEECLLDWIADLEAPGQQNRRGEYTTPKCPQCKAEIKLSRSTDLIVDASRAVDRMKSKVVTPTVLAMLSGGLHYMSTAWGIHSIYAVFGAEDGHRILRPVLYNTIRAPVEVYVNSPRDASRVMLDLFLDRLQHWRLYLGLPLIGPVLILSRMSFADSILPVLPIFFFATQNYASNDTVDLTQWPPSASFAFALLPYARAAYNAYYQRFWAEKEKQWLKEVQPRAGQNSNEAAGGNAAGGNAAPQGDADDNVVEVHVDEIRVDGGIFGDWEVAIEEIAAGQPNDAPPPNRNNDGAAAPAPVIRDGRIQPYAERLAGQLVEAEQDLDPEARQQQPAADPQPAQQPEQPAERRLATTGTAIAGHFVGALMFPTVAGLAGEFLKLVLPASWTAPSTAVKWLSWNGDYFPKKGGFFQAKWARSLVGGCLFVVCKDALRLLRIASVRSERALSWTEADKLGRAYHAQTRYQEEIRDAIERKRVPLFGPITTS</sequence>
<dbReference type="Proteomes" id="UP000008062">
    <property type="component" value="Chromosome 2"/>
</dbReference>
<keyword evidence="2" id="KW-0812">Transmembrane</keyword>
<dbReference type="OrthoDB" id="5817083at2759"/>
<feature type="region of interest" description="Disordered" evidence="8">
    <location>
        <begin position="443"/>
        <end position="467"/>
    </location>
</feature>
<keyword evidence="6" id="KW-1133">Transmembrane helix</keyword>
<dbReference type="Pfam" id="PF12906">
    <property type="entry name" value="RINGv"/>
    <property type="match status" value="1"/>
</dbReference>
<dbReference type="PROSITE" id="PS51292">
    <property type="entry name" value="ZF_RING_CH"/>
    <property type="match status" value="1"/>
</dbReference>
<evidence type="ECO:0000256" key="7">
    <source>
        <dbReference type="ARBA" id="ARBA00023136"/>
    </source>
</evidence>
<keyword evidence="7" id="KW-0472">Membrane</keyword>
<evidence type="ECO:0000256" key="4">
    <source>
        <dbReference type="ARBA" id="ARBA00022771"/>
    </source>
</evidence>
<evidence type="ECO:0000256" key="2">
    <source>
        <dbReference type="ARBA" id="ARBA00022692"/>
    </source>
</evidence>
<gene>
    <name evidence="10" type="ORF">MYCGRDRAFT_108070</name>
</gene>
<evidence type="ECO:0000256" key="6">
    <source>
        <dbReference type="ARBA" id="ARBA00022989"/>
    </source>
</evidence>
<dbReference type="GeneID" id="13403482"/>
<dbReference type="GO" id="GO:0008270">
    <property type="term" value="F:zinc ion binding"/>
    <property type="evidence" value="ECO:0007669"/>
    <property type="project" value="UniProtKB-KW"/>
</dbReference>
<evidence type="ECO:0000259" key="9">
    <source>
        <dbReference type="PROSITE" id="PS51292"/>
    </source>
</evidence>
<dbReference type="HOGENOM" id="CLU_026793_0_0_1"/>
<reference evidence="10 11" key="1">
    <citation type="journal article" date="2011" name="PLoS Genet.">
        <title>Finished genome of the fungal wheat pathogen Mycosphaerella graminicola reveals dispensome structure, chromosome plasticity, and stealth pathogenesis.</title>
        <authorList>
            <person name="Goodwin S.B."/>
            <person name="Ben M'barek S."/>
            <person name="Dhillon B."/>
            <person name="Wittenberg A.H.J."/>
            <person name="Crane C.F."/>
            <person name="Hane J.K."/>
            <person name="Foster A.J."/>
            <person name="Van der Lee T.A.J."/>
            <person name="Grimwood J."/>
            <person name="Aerts A."/>
            <person name="Antoniw J."/>
            <person name="Bailey A."/>
            <person name="Bluhm B."/>
            <person name="Bowler J."/>
            <person name="Bristow J."/>
            <person name="van der Burgt A."/>
            <person name="Canto-Canche B."/>
            <person name="Churchill A.C.L."/>
            <person name="Conde-Ferraez L."/>
            <person name="Cools H.J."/>
            <person name="Coutinho P.M."/>
            <person name="Csukai M."/>
            <person name="Dehal P."/>
            <person name="De Wit P."/>
            <person name="Donzelli B."/>
            <person name="van de Geest H.C."/>
            <person name="van Ham R.C.H.J."/>
            <person name="Hammond-Kosack K.E."/>
            <person name="Henrissat B."/>
            <person name="Kilian A."/>
            <person name="Kobayashi A.K."/>
            <person name="Koopmann E."/>
            <person name="Kourmpetis Y."/>
            <person name="Kuzniar A."/>
            <person name="Lindquist E."/>
            <person name="Lombard V."/>
            <person name="Maliepaard C."/>
            <person name="Martins N."/>
            <person name="Mehrabi R."/>
            <person name="Nap J.P.H."/>
            <person name="Ponomarenko A."/>
            <person name="Rudd J.J."/>
            <person name="Salamov A."/>
            <person name="Schmutz J."/>
            <person name="Schouten H.J."/>
            <person name="Shapiro H."/>
            <person name="Stergiopoulos I."/>
            <person name="Torriani S.F.F."/>
            <person name="Tu H."/>
            <person name="de Vries R.P."/>
            <person name="Waalwijk C."/>
            <person name="Ware S.B."/>
            <person name="Wiebenga A."/>
            <person name="Zwiers L.-H."/>
            <person name="Oliver R.P."/>
            <person name="Grigoriev I.V."/>
            <person name="Kema G.H.J."/>
        </authorList>
    </citation>
    <scope>NUCLEOTIDE SEQUENCE [LARGE SCALE GENOMIC DNA]</scope>
    <source>
        <strain evidence="11">CBS 115943 / IPO323</strain>
    </source>
</reference>
<accession>F9X2Z2</accession>
<dbReference type="STRING" id="336722.F9X2Z2"/>
<keyword evidence="4" id="KW-0863">Zinc-finger</keyword>
<evidence type="ECO:0000256" key="5">
    <source>
        <dbReference type="ARBA" id="ARBA00022833"/>
    </source>
</evidence>